<dbReference type="EMBL" id="CP042829">
    <property type="protein sequence ID" value="QFG02715.1"/>
    <property type="molecule type" value="Genomic_DNA"/>
</dbReference>
<dbReference type="InterPro" id="IPR003607">
    <property type="entry name" value="HD/PDEase_dom"/>
</dbReference>
<evidence type="ECO:0000256" key="4">
    <source>
        <dbReference type="ARBA" id="ARBA00022741"/>
    </source>
</evidence>
<dbReference type="InterPro" id="IPR038257">
    <property type="entry name" value="CRISPR-assoc_Cas3_HD_sf"/>
</dbReference>
<evidence type="ECO:0000259" key="10">
    <source>
        <dbReference type="PROSITE" id="PS51643"/>
    </source>
</evidence>
<proteinExistence type="inferred from homology"/>
<dbReference type="InterPro" id="IPR006483">
    <property type="entry name" value="CRISPR-assoc_Cas3_HD"/>
</dbReference>
<dbReference type="PANTHER" id="PTHR47962:SF5">
    <property type="entry name" value="ATP-DEPENDENT HELICASE LHR-RELATED"/>
    <property type="match status" value="1"/>
</dbReference>
<evidence type="ECO:0000256" key="1">
    <source>
        <dbReference type="ARBA" id="ARBA00006847"/>
    </source>
</evidence>
<comment type="similarity">
    <text evidence="1">In the N-terminal section; belongs to the CRISPR-associated nuclease Cas3-HD family.</text>
</comment>
<keyword evidence="4" id="KW-0547">Nucleotide-binding</keyword>
<dbReference type="SUPFAM" id="SSF52540">
    <property type="entry name" value="P-loop containing nucleoside triphosphate hydrolases"/>
    <property type="match status" value="1"/>
</dbReference>
<evidence type="ECO:0000256" key="6">
    <source>
        <dbReference type="ARBA" id="ARBA00022806"/>
    </source>
</evidence>
<evidence type="ECO:0000256" key="8">
    <source>
        <dbReference type="ARBA" id="ARBA00023118"/>
    </source>
</evidence>
<dbReference type="PANTHER" id="PTHR47962">
    <property type="entry name" value="ATP-DEPENDENT HELICASE LHR-RELATED-RELATED"/>
    <property type="match status" value="1"/>
</dbReference>
<keyword evidence="12" id="KW-1185">Reference proteome</keyword>
<evidence type="ECO:0000313" key="12">
    <source>
        <dbReference type="Proteomes" id="UP000326331"/>
    </source>
</evidence>
<dbReference type="InterPro" id="IPR027417">
    <property type="entry name" value="P-loop_NTPase"/>
</dbReference>
<keyword evidence="3" id="KW-0479">Metal-binding</keyword>
<evidence type="ECO:0000313" key="11">
    <source>
        <dbReference type="EMBL" id="QFG02715.1"/>
    </source>
</evidence>
<dbReference type="PROSITE" id="PS51643">
    <property type="entry name" value="HD_CAS3"/>
    <property type="match status" value="1"/>
</dbReference>
<dbReference type="NCBIfam" id="TIGR01596">
    <property type="entry name" value="cas3_HD"/>
    <property type="match status" value="1"/>
</dbReference>
<feature type="domain" description="HD Cas3-type" evidence="10">
    <location>
        <begin position="769"/>
        <end position="970"/>
    </location>
</feature>
<feature type="region of interest" description="Disordered" evidence="9">
    <location>
        <begin position="749"/>
        <end position="771"/>
    </location>
</feature>
<dbReference type="InterPro" id="IPR052511">
    <property type="entry name" value="ATP-dep_Helicase"/>
</dbReference>
<accession>A0ABX6C124</accession>
<dbReference type="RefSeq" id="WP_158066639.1">
    <property type="nucleotide sequence ID" value="NZ_CP042829.1"/>
</dbReference>
<feature type="region of interest" description="Disordered" evidence="9">
    <location>
        <begin position="978"/>
        <end position="1001"/>
    </location>
</feature>
<dbReference type="Gene3D" id="1.10.3210.30">
    <property type="match status" value="1"/>
</dbReference>
<dbReference type="Proteomes" id="UP000326331">
    <property type="component" value="Chromosome"/>
</dbReference>
<reference evidence="11 12" key="1">
    <citation type="submission" date="2019-10" db="EMBL/GenBank/DDBJ databases">
        <title>Thermopilla bonchosmolovskayae gen. nov., sp. nov., a moderately thermophilic Chloroflexi bacterium from a Chukotka hot spring (Arctic, Russia), representing a novel classis Thermopillaia, which include previously uncultivated lineage OLB14.</title>
        <authorList>
            <person name="Kochetkova T.V."/>
            <person name="Zayulina K.S."/>
            <person name="Zhigarkov V.S."/>
            <person name="Minaev N.V."/>
            <person name="Novikov A."/>
            <person name="Toshchakov S.V."/>
            <person name="Elcheninov A.G."/>
            <person name="Kublanov I.V."/>
        </authorList>
    </citation>
    <scope>NUCLEOTIDE SEQUENCE [LARGE SCALE GENOMIC DNA]</scope>
    <source>
        <strain evidence="11 12">3753O</strain>
    </source>
</reference>
<dbReference type="SUPFAM" id="SSF109604">
    <property type="entry name" value="HD-domain/PDEase-like"/>
    <property type="match status" value="1"/>
</dbReference>
<evidence type="ECO:0000256" key="3">
    <source>
        <dbReference type="ARBA" id="ARBA00022723"/>
    </source>
</evidence>
<dbReference type="Pfam" id="PF22590">
    <property type="entry name" value="Cas3-like_C_2"/>
    <property type="match status" value="1"/>
</dbReference>
<keyword evidence="5" id="KW-0378">Hydrolase</keyword>
<gene>
    <name evidence="11" type="primary">cas3u</name>
    <name evidence="11" type="ORF">Tbon_05225</name>
</gene>
<sequence length="1001" mass="108334">MLEPAAFPAFFREVTGREPFPWQVRLAERLCGGEVPDLVDVPTGLGKTSVIIAWAFALAASLEDRGPAARTLPLRLIYVVDRRVIVDSSYELARQLVERLDPAAPAGPVAARVAAALQGLAGADARPLEAVRMRGGVTWDARWLDRPHQPAVVVSTVDQFGSRLLFRGYGVTPSMAPINAALCGLDAWVVVDEAHIAEPLAETLDRVRRLQRASAEAALPHLRHTLMSATARTAGSANDRLTATLETETAAVSPAAQVAQRRLTVPKPTELEEVNVRGKGVERYRALGAELAQRLAGFAEAPGRYAVLCNTVQAARAAFEHLEKRRPGAAWLLTGRVREFERERLVPAILDQFRSGSPPPGAALSLVATQTVEVGADLDFDAIVTECAPLASLVQRFGRVRRMGNPHEAVSRIVYCPQTHDEDPIYGRATQTTWKFLEQASPGASLDFSYRGVLQLRRQAPPDADVDPTFTPVLLGAHVERWAQTSPLPAVDQPVAPFLHGFQRGGAPQVYVAWRAFPRDVDPQDWAGWLDLAPVSDWETVAVPLAEARAFLAGTPSESIDADIESAASEQAGAEDRSNGRVARAVLYAGPDEPPAPVQSPSTLQPNATIIVDSFEGGHDRWGWTGRRSDPAAPRPVPDVADLAPSRRRRSLRLAPSIALSHATEPEAEARILDAWARLDPEDLDGTLPAICEAFASLVPEPLAGLYRDAAEGIRQRRWDAYLPEREPETGRWRVAEAGRPVVRLVEQREVSATSADRSDDDALSTSLSAGTPVPLIDHSTRVGDLARDFAERLGLAPDLVRAVELAGRFHDIGKAEPRFQAALYDGDALAALAGTPRAKSGRDPRDPVARNAHRLAQLPPGFRHEAVSARLVRALARARPDLFDGVDLDLVHYLVVAHHGRGRPLLPPIDDANAPETTLDIEGVTVSVPGERYQVDWEHPARFEQLNDRYGWWGLALLETIVRLADMKDSELAAARGSGADAGEVPPLSASPLPPGGSHA</sequence>
<evidence type="ECO:0000256" key="2">
    <source>
        <dbReference type="ARBA" id="ARBA00009046"/>
    </source>
</evidence>
<keyword evidence="8" id="KW-0051">Antiviral defense</keyword>
<dbReference type="Gene3D" id="3.40.50.300">
    <property type="entry name" value="P-loop containing nucleotide triphosphate hydrolases"/>
    <property type="match status" value="2"/>
</dbReference>
<evidence type="ECO:0000256" key="9">
    <source>
        <dbReference type="SAM" id="MobiDB-lite"/>
    </source>
</evidence>
<keyword evidence="6" id="KW-0347">Helicase</keyword>
<protein>
    <submittedName>
        <fullName evidence="11">Type I-U CRISPR-associated helicase/endonuclease Cas3</fullName>
    </submittedName>
</protein>
<keyword evidence="7" id="KW-0067">ATP-binding</keyword>
<dbReference type="Pfam" id="PF18019">
    <property type="entry name" value="Cas3_HD"/>
    <property type="match status" value="1"/>
</dbReference>
<dbReference type="InterPro" id="IPR054712">
    <property type="entry name" value="Cas3-like_dom"/>
</dbReference>
<evidence type="ECO:0000256" key="5">
    <source>
        <dbReference type="ARBA" id="ARBA00022801"/>
    </source>
</evidence>
<evidence type="ECO:0000256" key="7">
    <source>
        <dbReference type="ARBA" id="ARBA00022840"/>
    </source>
</evidence>
<organism evidence="11 12">
    <name type="scientific">Tepidiforma bonchosmolovskayae</name>
    <dbReference type="NCBI Taxonomy" id="2601677"/>
    <lineage>
        <taxon>Bacteria</taxon>
        <taxon>Bacillati</taxon>
        <taxon>Chloroflexota</taxon>
        <taxon>Tepidiformia</taxon>
        <taxon>Tepidiformales</taxon>
        <taxon>Tepidiformaceae</taxon>
        <taxon>Tepidiforma</taxon>
    </lineage>
</organism>
<dbReference type="InterPro" id="IPR013444">
    <property type="entry name" value="Helicase_Cas3_CRISPR-ass_Anaes"/>
</dbReference>
<comment type="similarity">
    <text evidence="2">In the central section; belongs to the CRISPR-associated helicase Cas3 family.</text>
</comment>
<dbReference type="NCBIfam" id="TIGR02621">
    <property type="entry name" value="cas3_GSU0051"/>
    <property type="match status" value="1"/>
</dbReference>
<feature type="compositionally biased region" description="Low complexity" evidence="9">
    <location>
        <begin position="987"/>
        <end position="1001"/>
    </location>
</feature>
<dbReference type="SMART" id="SM00471">
    <property type="entry name" value="HDc"/>
    <property type="match status" value="1"/>
</dbReference>
<name>A0ABX6C124_9CHLR</name>